<gene>
    <name evidence="8" type="ORF">MANES_01G024200v8</name>
</gene>
<dbReference type="AlphaFoldDB" id="A0A2C9WH56"/>
<dbReference type="Gramene" id="Manes.01G024200.1.v8.1">
    <property type="protein sequence ID" value="Manes.01G024200.1.v8.1.CDS.1"/>
    <property type="gene ID" value="Manes.01G024200.v8.1"/>
</dbReference>
<evidence type="ECO:0000256" key="7">
    <source>
        <dbReference type="SAM" id="MobiDB-lite"/>
    </source>
</evidence>
<proteinExistence type="inferred from homology"/>
<dbReference type="PANTHER" id="PTHR33347:SF31">
    <property type="entry name" value="PROTEIN SOB FIVE-LIKE 1"/>
    <property type="match status" value="1"/>
</dbReference>
<evidence type="ECO:0000256" key="6">
    <source>
        <dbReference type="ARBA" id="ARBA00024199"/>
    </source>
</evidence>
<comment type="similarity">
    <text evidence="6">Belongs to the SOFL plant protein family.</text>
</comment>
<keyword evidence="5" id="KW-0539">Nucleus</keyword>
<evidence type="ECO:0000313" key="8">
    <source>
        <dbReference type="EMBL" id="OAY59329.1"/>
    </source>
</evidence>
<dbReference type="PANTHER" id="PTHR33347">
    <property type="entry name" value="OSJNBA0091C07.3 PROTEIN"/>
    <property type="match status" value="1"/>
</dbReference>
<protein>
    <submittedName>
        <fullName evidence="8">Uncharacterized protein</fullName>
    </submittedName>
</protein>
<name>A0A2C9WH56_MANES</name>
<keyword evidence="2" id="KW-0963">Cytoplasm</keyword>
<keyword evidence="3" id="KW-0203">Cytokinin biosynthesis</keyword>
<dbReference type="Proteomes" id="UP000091857">
    <property type="component" value="Chromosome 1"/>
</dbReference>
<dbReference type="InterPro" id="IPR044670">
    <property type="entry name" value="SOFL"/>
</dbReference>
<accession>A0A2C9WH56</accession>
<evidence type="ECO:0000256" key="5">
    <source>
        <dbReference type="ARBA" id="ARBA00023242"/>
    </source>
</evidence>
<comment type="caution">
    <text evidence="8">The sequence shown here is derived from an EMBL/GenBank/DDBJ whole genome shotgun (WGS) entry which is preliminary data.</text>
</comment>
<keyword evidence="4" id="KW-0932">Cytokinin signaling pathway</keyword>
<dbReference type="GO" id="GO:0009691">
    <property type="term" value="P:cytokinin biosynthetic process"/>
    <property type="evidence" value="ECO:0007669"/>
    <property type="project" value="UniProtKB-KW"/>
</dbReference>
<organism evidence="8 9">
    <name type="scientific">Manihot esculenta</name>
    <name type="common">Cassava</name>
    <name type="synonym">Jatropha manihot</name>
    <dbReference type="NCBI Taxonomy" id="3983"/>
    <lineage>
        <taxon>Eukaryota</taxon>
        <taxon>Viridiplantae</taxon>
        <taxon>Streptophyta</taxon>
        <taxon>Embryophyta</taxon>
        <taxon>Tracheophyta</taxon>
        <taxon>Spermatophyta</taxon>
        <taxon>Magnoliopsida</taxon>
        <taxon>eudicotyledons</taxon>
        <taxon>Gunneridae</taxon>
        <taxon>Pentapetalae</taxon>
        <taxon>rosids</taxon>
        <taxon>fabids</taxon>
        <taxon>Malpighiales</taxon>
        <taxon>Euphorbiaceae</taxon>
        <taxon>Crotonoideae</taxon>
        <taxon>Manihoteae</taxon>
        <taxon>Manihot</taxon>
    </lineage>
</organism>
<feature type="compositionally biased region" description="Basic and acidic residues" evidence="7">
    <location>
        <begin position="89"/>
        <end position="125"/>
    </location>
</feature>
<dbReference type="GO" id="GO:0009736">
    <property type="term" value="P:cytokinin-activated signaling pathway"/>
    <property type="evidence" value="ECO:0007669"/>
    <property type="project" value="UniProtKB-KW"/>
</dbReference>
<feature type="region of interest" description="Disordered" evidence="7">
    <location>
        <begin position="1"/>
        <end position="147"/>
    </location>
</feature>
<evidence type="ECO:0000256" key="3">
    <source>
        <dbReference type="ARBA" id="ARBA00022712"/>
    </source>
</evidence>
<evidence type="ECO:0000313" key="9">
    <source>
        <dbReference type="Proteomes" id="UP000091857"/>
    </source>
</evidence>
<keyword evidence="9" id="KW-1185">Reference proteome</keyword>
<sequence>MESSKLFGGPEECHSSESGWTMYLGSPIHGGDDDDENDDKHSNKDDDDEDENGGNDKNHYIEDDSDDSMTSDASSGPNNQGSAHYKLQKHVDDNKHLPEKKQENQQKAERGMIKKWDLLQEDHHNKNAPAQSSSKVRKSISLIGKRN</sequence>
<reference evidence="9" key="1">
    <citation type="journal article" date="2016" name="Nat. Biotechnol.">
        <title>Sequencing wild and cultivated cassava and related species reveals extensive interspecific hybridization and genetic diversity.</title>
        <authorList>
            <person name="Bredeson J.V."/>
            <person name="Lyons J.B."/>
            <person name="Prochnik S.E."/>
            <person name="Wu G.A."/>
            <person name="Ha C.M."/>
            <person name="Edsinger-Gonzales E."/>
            <person name="Grimwood J."/>
            <person name="Schmutz J."/>
            <person name="Rabbi I.Y."/>
            <person name="Egesi C."/>
            <person name="Nauluvula P."/>
            <person name="Lebot V."/>
            <person name="Ndunguru J."/>
            <person name="Mkamilo G."/>
            <person name="Bart R.S."/>
            <person name="Setter T.L."/>
            <person name="Gleadow R.M."/>
            <person name="Kulakow P."/>
            <person name="Ferguson M.E."/>
            <person name="Rounsley S."/>
            <person name="Rokhsar D.S."/>
        </authorList>
    </citation>
    <scope>NUCLEOTIDE SEQUENCE [LARGE SCALE GENOMIC DNA]</scope>
    <source>
        <strain evidence="9">cv. AM560-2</strain>
    </source>
</reference>
<evidence type="ECO:0000256" key="2">
    <source>
        <dbReference type="ARBA" id="ARBA00022490"/>
    </source>
</evidence>
<evidence type="ECO:0000256" key="1">
    <source>
        <dbReference type="ARBA" id="ARBA00004496"/>
    </source>
</evidence>
<dbReference type="GO" id="GO:0005737">
    <property type="term" value="C:cytoplasm"/>
    <property type="evidence" value="ECO:0007669"/>
    <property type="project" value="UniProtKB-SubCell"/>
</dbReference>
<dbReference type="OMA" id="EVCTSIG"/>
<dbReference type="EMBL" id="CM004387">
    <property type="protein sequence ID" value="OAY59329.1"/>
    <property type="molecule type" value="Genomic_DNA"/>
</dbReference>
<evidence type="ECO:0000256" key="4">
    <source>
        <dbReference type="ARBA" id="ARBA00022864"/>
    </source>
</evidence>
<dbReference type="OrthoDB" id="1738616at2759"/>
<comment type="subcellular location">
    <subcellularLocation>
        <location evidence="1">Cytoplasm</location>
    </subcellularLocation>
</comment>